<dbReference type="STRING" id="329726.AM1_5713"/>
<dbReference type="SUPFAM" id="SSF53448">
    <property type="entry name" value="Nucleotide-diphospho-sugar transferases"/>
    <property type="match status" value="1"/>
</dbReference>
<dbReference type="eggNOG" id="COG1216">
    <property type="taxonomic scope" value="Bacteria"/>
</dbReference>
<dbReference type="GO" id="GO:0016740">
    <property type="term" value="F:transferase activity"/>
    <property type="evidence" value="ECO:0007669"/>
    <property type="project" value="UniProtKB-KW"/>
</dbReference>
<protein>
    <submittedName>
        <fullName evidence="2">Glycosyl transferase, group 2 family protein</fullName>
    </submittedName>
</protein>
<gene>
    <name evidence="2" type="ordered locus">AM1_5713</name>
</gene>
<dbReference type="InterPro" id="IPR029044">
    <property type="entry name" value="Nucleotide-diphossugar_trans"/>
</dbReference>
<dbReference type="Proteomes" id="UP000000268">
    <property type="component" value="Chromosome"/>
</dbReference>
<dbReference type="InterPro" id="IPR050834">
    <property type="entry name" value="Glycosyltransf_2"/>
</dbReference>
<proteinExistence type="predicted"/>
<dbReference type="Pfam" id="PF00535">
    <property type="entry name" value="Glycos_transf_2"/>
    <property type="match status" value="1"/>
</dbReference>
<dbReference type="PANTHER" id="PTHR43685:SF2">
    <property type="entry name" value="GLYCOSYLTRANSFERASE 2-LIKE DOMAIN-CONTAINING PROTEIN"/>
    <property type="match status" value="1"/>
</dbReference>
<feature type="domain" description="Glycosyltransferase 2-like" evidence="1">
    <location>
        <begin position="10"/>
        <end position="169"/>
    </location>
</feature>
<sequence length="293" mass="33103">MTLPSPDFISVIVPVFNDTERLAQCLLALEQQTFHQDSYEVIVVDNASEDDVQAVVTHFPHANVVIEPQRGSYAARNTGIAIAKGNILAFTDADCIPAPDWIEKGVQSLHDTPNCGLVAGRIEFSYQNPQQPNPIELCDSVLYLQQDLYLKHAKFGATANVFTFKSVFHKVGLFDQTLKSGGDYEWGQRVFKAGYPQVYSAEAFVHHPARHSFAQLYQKILRTTRGPYDLSQSSTYTLKKFIKDIVRDVFPPFKTFARARVDTVHQKLQLWLVLTFIKHLTALERVKAQLKFG</sequence>
<dbReference type="KEGG" id="amr:AM1_5713"/>
<name>B0CGA7_ACAM1</name>
<keyword evidence="3" id="KW-1185">Reference proteome</keyword>
<dbReference type="HOGENOM" id="CLU_025996_19_6_3"/>
<evidence type="ECO:0000313" key="2">
    <source>
        <dbReference type="EMBL" id="ABW30660.1"/>
    </source>
</evidence>
<organism evidence="2 3">
    <name type="scientific">Acaryochloris marina (strain MBIC 11017)</name>
    <dbReference type="NCBI Taxonomy" id="329726"/>
    <lineage>
        <taxon>Bacteria</taxon>
        <taxon>Bacillati</taxon>
        <taxon>Cyanobacteriota</taxon>
        <taxon>Cyanophyceae</taxon>
        <taxon>Acaryochloridales</taxon>
        <taxon>Acaryochloridaceae</taxon>
        <taxon>Acaryochloris</taxon>
    </lineage>
</organism>
<dbReference type="CAZy" id="GT2">
    <property type="family name" value="Glycosyltransferase Family 2"/>
</dbReference>
<evidence type="ECO:0000313" key="3">
    <source>
        <dbReference type="Proteomes" id="UP000000268"/>
    </source>
</evidence>
<keyword evidence="2" id="KW-0808">Transferase</keyword>
<dbReference type="EMBL" id="CP000828">
    <property type="protein sequence ID" value="ABW30660.1"/>
    <property type="molecule type" value="Genomic_DNA"/>
</dbReference>
<dbReference type="RefSeq" id="WP_012165875.1">
    <property type="nucleotide sequence ID" value="NC_009925.1"/>
</dbReference>
<dbReference type="OrthoDB" id="153025at2"/>
<dbReference type="Gene3D" id="3.90.550.10">
    <property type="entry name" value="Spore Coat Polysaccharide Biosynthesis Protein SpsA, Chain A"/>
    <property type="match status" value="1"/>
</dbReference>
<dbReference type="InterPro" id="IPR001173">
    <property type="entry name" value="Glyco_trans_2-like"/>
</dbReference>
<reference evidence="2 3" key="1">
    <citation type="journal article" date="2008" name="Proc. Natl. Acad. Sci. U.S.A.">
        <title>Niche adaptation and genome expansion in the chlorophyll d-producing cyanobacterium Acaryochloris marina.</title>
        <authorList>
            <person name="Swingley W.D."/>
            <person name="Chen M."/>
            <person name="Cheung P.C."/>
            <person name="Conrad A.L."/>
            <person name="Dejesa L.C."/>
            <person name="Hao J."/>
            <person name="Honchak B.M."/>
            <person name="Karbach L.E."/>
            <person name="Kurdoglu A."/>
            <person name="Lahiri S."/>
            <person name="Mastrian S.D."/>
            <person name="Miyashita H."/>
            <person name="Page L."/>
            <person name="Ramakrishna P."/>
            <person name="Satoh S."/>
            <person name="Sattley W.M."/>
            <person name="Shimada Y."/>
            <person name="Taylor H.L."/>
            <person name="Tomo T."/>
            <person name="Tsuchiya T."/>
            <person name="Wang Z.T."/>
            <person name="Raymond J."/>
            <person name="Mimuro M."/>
            <person name="Blankenship R.E."/>
            <person name="Touchman J.W."/>
        </authorList>
    </citation>
    <scope>NUCLEOTIDE SEQUENCE [LARGE SCALE GENOMIC DNA]</scope>
    <source>
        <strain evidence="3">MBIC 11017</strain>
    </source>
</reference>
<accession>B0CGA7</accession>
<dbReference type="PANTHER" id="PTHR43685">
    <property type="entry name" value="GLYCOSYLTRANSFERASE"/>
    <property type="match status" value="1"/>
</dbReference>
<dbReference type="AlphaFoldDB" id="B0CGA7"/>
<evidence type="ECO:0000259" key="1">
    <source>
        <dbReference type="Pfam" id="PF00535"/>
    </source>
</evidence>